<reference evidence="2 3" key="1">
    <citation type="submission" date="2014-02" db="EMBL/GenBank/DDBJ databases">
        <title>The small core and large imbalanced accessory genome model reveals a collaborative survival strategy of Sorangium cellulosum strains in nature.</title>
        <authorList>
            <person name="Han K."/>
            <person name="Peng R."/>
            <person name="Blom J."/>
            <person name="Li Y.-Z."/>
        </authorList>
    </citation>
    <scope>NUCLEOTIDE SEQUENCE [LARGE SCALE GENOMIC DNA]</scope>
    <source>
        <strain evidence="2 3">So0008-312</strain>
    </source>
</reference>
<dbReference type="EMBL" id="JEMA01000932">
    <property type="protein sequence ID" value="KYF64186.1"/>
    <property type="molecule type" value="Genomic_DNA"/>
</dbReference>
<dbReference type="AlphaFoldDB" id="A0A150Q8U5"/>
<dbReference type="Proteomes" id="UP000075260">
    <property type="component" value="Unassembled WGS sequence"/>
</dbReference>
<feature type="compositionally biased region" description="Basic and acidic residues" evidence="1">
    <location>
        <begin position="22"/>
        <end position="39"/>
    </location>
</feature>
<name>A0A150Q8U5_SORCE</name>
<feature type="region of interest" description="Disordered" evidence="1">
    <location>
        <begin position="22"/>
        <end position="48"/>
    </location>
</feature>
<evidence type="ECO:0000256" key="1">
    <source>
        <dbReference type="SAM" id="MobiDB-lite"/>
    </source>
</evidence>
<organism evidence="2 3">
    <name type="scientific">Sorangium cellulosum</name>
    <name type="common">Polyangium cellulosum</name>
    <dbReference type="NCBI Taxonomy" id="56"/>
    <lineage>
        <taxon>Bacteria</taxon>
        <taxon>Pseudomonadati</taxon>
        <taxon>Myxococcota</taxon>
        <taxon>Polyangia</taxon>
        <taxon>Polyangiales</taxon>
        <taxon>Polyangiaceae</taxon>
        <taxon>Sorangium</taxon>
    </lineage>
</organism>
<protein>
    <submittedName>
        <fullName evidence="2">Uncharacterized protein</fullName>
    </submittedName>
</protein>
<dbReference type="RefSeq" id="WP_061611828.1">
    <property type="nucleotide sequence ID" value="NZ_JEMA01000932.1"/>
</dbReference>
<sequence length="147" mass="16074">MTCISLFATGCFALNAAAGAADAKEREEREAAEKAKKEAPPIPSPGKIHDEALAKQLEDKMTEKGTRVAAKVIFTDDEWRIERNENTGIVTGRVGNATVVYKQKDGKCIQDPSLLRQEFVGNDFVGPGTWALMMNEKYEIPCEKGGL</sequence>
<proteinExistence type="predicted"/>
<evidence type="ECO:0000313" key="2">
    <source>
        <dbReference type="EMBL" id="KYF64186.1"/>
    </source>
</evidence>
<gene>
    <name evidence="2" type="ORF">BE15_19500</name>
</gene>
<comment type="caution">
    <text evidence="2">The sequence shown here is derived from an EMBL/GenBank/DDBJ whole genome shotgun (WGS) entry which is preliminary data.</text>
</comment>
<accession>A0A150Q8U5</accession>
<evidence type="ECO:0000313" key="3">
    <source>
        <dbReference type="Proteomes" id="UP000075260"/>
    </source>
</evidence>